<dbReference type="PANTHER" id="PTHR13778:SF47">
    <property type="entry name" value="LIPOPOLYSACCHARIDE 1,3-GALACTOSYLTRANSFERASE"/>
    <property type="match status" value="1"/>
</dbReference>
<dbReference type="Proteomes" id="UP001152797">
    <property type="component" value="Unassembled WGS sequence"/>
</dbReference>
<dbReference type="AlphaFoldDB" id="A0A9P1D5L9"/>
<keyword evidence="6" id="KW-0472">Membrane</keyword>
<dbReference type="GO" id="GO:0016757">
    <property type="term" value="F:glycosyltransferase activity"/>
    <property type="evidence" value="ECO:0007669"/>
    <property type="project" value="UniProtKB-KW"/>
</dbReference>
<name>A0A9P1D5L9_9DINO</name>
<accession>A0A9P1D5L9</accession>
<dbReference type="GO" id="GO:0046872">
    <property type="term" value="F:metal ion binding"/>
    <property type="evidence" value="ECO:0007669"/>
    <property type="project" value="UniProtKB-KW"/>
</dbReference>
<feature type="compositionally biased region" description="Basic and acidic residues" evidence="5">
    <location>
        <begin position="161"/>
        <end position="191"/>
    </location>
</feature>
<organism evidence="7">
    <name type="scientific">Cladocopium goreaui</name>
    <dbReference type="NCBI Taxonomy" id="2562237"/>
    <lineage>
        <taxon>Eukaryota</taxon>
        <taxon>Sar</taxon>
        <taxon>Alveolata</taxon>
        <taxon>Dinophyceae</taxon>
        <taxon>Suessiales</taxon>
        <taxon>Symbiodiniaceae</taxon>
        <taxon>Cladocopium</taxon>
    </lineage>
</organism>
<evidence type="ECO:0000256" key="6">
    <source>
        <dbReference type="SAM" id="Phobius"/>
    </source>
</evidence>
<dbReference type="InterPro" id="IPR029044">
    <property type="entry name" value="Nucleotide-diphossugar_trans"/>
</dbReference>
<evidence type="ECO:0000256" key="2">
    <source>
        <dbReference type="ARBA" id="ARBA00022676"/>
    </source>
</evidence>
<keyword evidence="4" id="KW-0479">Metal-binding</keyword>
<protein>
    <submittedName>
        <fullName evidence="8">Galacturonosyltransferase-like 10</fullName>
    </submittedName>
</protein>
<dbReference type="Pfam" id="PF01501">
    <property type="entry name" value="Glyco_transf_8"/>
    <property type="match status" value="1"/>
</dbReference>
<dbReference type="EMBL" id="CAMXCT030003102">
    <property type="protein sequence ID" value="CAL4789743.1"/>
    <property type="molecule type" value="Genomic_DNA"/>
</dbReference>
<comment type="similarity">
    <text evidence="1">Belongs to the glycosyltransferase 8 family.</text>
</comment>
<evidence type="ECO:0000313" key="8">
    <source>
        <dbReference type="EMBL" id="CAL4789743.1"/>
    </source>
</evidence>
<dbReference type="InterPro" id="IPR002495">
    <property type="entry name" value="Glyco_trans_8"/>
</dbReference>
<dbReference type="SUPFAM" id="SSF53448">
    <property type="entry name" value="Nucleotide-diphospho-sugar transferases"/>
    <property type="match status" value="1"/>
</dbReference>
<dbReference type="PANTHER" id="PTHR13778">
    <property type="entry name" value="GLYCOSYLTRANSFERASE 8 DOMAIN-CONTAINING PROTEIN"/>
    <property type="match status" value="1"/>
</dbReference>
<evidence type="ECO:0000256" key="4">
    <source>
        <dbReference type="ARBA" id="ARBA00022723"/>
    </source>
</evidence>
<dbReference type="Gene3D" id="3.90.550.10">
    <property type="entry name" value="Spore Coat Polysaccharide Biosynthesis Protein SpsA, Chain A"/>
    <property type="match status" value="1"/>
</dbReference>
<feature type="region of interest" description="Disordered" evidence="5">
    <location>
        <begin position="101"/>
        <end position="191"/>
    </location>
</feature>
<evidence type="ECO:0000256" key="3">
    <source>
        <dbReference type="ARBA" id="ARBA00022679"/>
    </source>
</evidence>
<keyword evidence="3" id="KW-0808">Transferase</keyword>
<evidence type="ECO:0000313" key="7">
    <source>
        <dbReference type="EMBL" id="CAI4002431.1"/>
    </source>
</evidence>
<keyword evidence="6" id="KW-0812">Transmembrane</keyword>
<evidence type="ECO:0000256" key="1">
    <source>
        <dbReference type="ARBA" id="ARBA00006351"/>
    </source>
</evidence>
<feature type="transmembrane region" description="Helical" evidence="6">
    <location>
        <begin position="40"/>
        <end position="60"/>
    </location>
</feature>
<dbReference type="EMBL" id="CAMXCT010003102">
    <property type="protein sequence ID" value="CAI4002431.1"/>
    <property type="molecule type" value="Genomic_DNA"/>
</dbReference>
<sequence length="564" mass="62719">MTAGACRLLRLACADIAHTLMRPCRRGRSRKLPARGLRMLLVKLVLALGAVGALFALLPLKAPEAPAQSLQQKTEDGLATNEVPEVPGLKADFEADRSQADPIEPGLIEEPGGTGGNDPKEEISSLPPDVSTVHETSIEPAAPSTKQKQKPQKLKTQQTSKPKENSDKGSKPKTDMDKASKPKADVVDKAAKPTLSEEIHVCFCSDDTDWRPLAAAINSTLQNAKRPHMVTFHLITSQDLAPVVSSVLVKVLPALATQLKVHSSTTLQSRIKSLISYRKSSGARKGLASPFNFAPFYLEDFISQSGELPQRLIYLDTDVLLLDDIGALWKTDMKGLPAAAVEDCSQSFELYIDFAEMEELGLKSGSLSPKECVFNRGIFVMDVTQWKHLHITQDIEHWMSKYRESKKDIYKFGMSQPPWLLALHKKYHKLGSEWNCRGLGRDTLSLKELKELKHTLSLDFKALQKVGARAMGEQATPYIASCSREAMLLHFNGKLKPWRSRRWVRKQPSPMCLVKATTFPTLQRKNVNGMDFVRCADIWSNFLSPESVEVLNATAVQFYESFKQ</sequence>
<keyword evidence="9" id="KW-1185">Reference proteome</keyword>
<keyword evidence="2" id="KW-0328">Glycosyltransferase</keyword>
<reference evidence="7" key="1">
    <citation type="submission" date="2022-10" db="EMBL/GenBank/DDBJ databases">
        <authorList>
            <person name="Chen Y."/>
            <person name="Dougan E. K."/>
            <person name="Chan C."/>
            <person name="Rhodes N."/>
            <person name="Thang M."/>
        </authorList>
    </citation>
    <scope>NUCLEOTIDE SEQUENCE</scope>
</reference>
<keyword evidence="6" id="KW-1133">Transmembrane helix</keyword>
<gene>
    <name evidence="7" type="ORF">C1SCF055_LOCUS28386</name>
</gene>
<dbReference type="InterPro" id="IPR050748">
    <property type="entry name" value="Glycosyltrans_8_dom-fam"/>
</dbReference>
<dbReference type="EMBL" id="CAMXCT020003102">
    <property type="protein sequence ID" value="CAL1155806.1"/>
    <property type="molecule type" value="Genomic_DNA"/>
</dbReference>
<evidence type="ECO:0000256" key="5">
    <source>
        <dbReference type="SAM" id="MobiDB-lite"/>
    </source>
</evidence>
<dbReference type="OrthoDB" id="411524at2759"/>
<reference evidence="8 9" key="2">
    <citation type="submission" date="2024-05" db="EMBL/GenBank/DDBJ databases">
        <authorList>
            <person name="Chen Y."/>
            <person name="Shah S."/>
            <person name="Dougan E. K."/>
            <person name="Thang M."/>
            <person name="Chan C."/>
        </authorList>
    </citation>
    <scope>NUCLEOTIDE SEQUENCE [LARGE SCALE GENOMIC DNA]</scope>
</reference>
<evidence type="ECO:0000313" key="9">
    <source>
        <dbReference type="Proteomes" id="UP001152797"/>
    </source>
</evidence>
<dbReference type="GO" id="GO:0005794">
    <property type="term" value="C:Golgi apparatus"/>
    <property type="evidence" value="ECO:0007669"/>
    <property type="project" value="TreeGrafter"/>
</dbReference>
<proteinExistence type="inferred from homology"/>
<comment type="caution">
    <text evidence="7">The sequence shown here is derived from an EMBL/GenBank/DDBJ whole genome shotgun (WGS) entry which is preliminary data.</text>
</comment>